<evidence type="ECO:0000313" key="2">
    <source>
        <dbReference type="EMBL" id="JAH71914.1"/>
    </source>
</evidence>
<name>A0A0E9V1A6_ANGAN</name>
<dbReference type="AlphaFoldDB" id="A0A0E9V1A6"/>
<keyword evidence="1" id="KW-1133">Transmembrane helix</keyword>
<proteinExistence type="predicted"/>
<sequence>MRGRERTFSIRYPWKVTSKEVVRVIMEMGLPNLWISWITAFCVG</sequence>
<organism evidence="2">
    <name type="scientific">Anguilla anguilla</name>
    <name type="common">European freshwater eel</name>
    <name type="synonym">Muraena anguilla</name>
    <dbReference type="NCBI Taxonomy" id="7936"/>
    <lineage>
        <taxon>Eukaryota</taxon>
        <taxon>Metazoa</taxon>
        <taxon>Chordata</taxon>
        <taxon>Craniata</taxon>
        <taxon>Vertebrata</taxon>
        <taxon>Euteleostomi</taxon>
        <taxon>Actinopterygii</taxon>
        <taxon>Neopterygii</taxon>
        <taxon>Teleostei</taxon>
        <taxon>Anguilliformes</taxon>
        <taxon>Anguillidae</taxon>
        <taxon>Anguilla</taxon>
    </lineage>
</organism>
<evidence type="ECO:0000256" key="1">
    <source>
        <dbReference type="SAM" id="Phobius"/>
    </source>
</evidence>
<feature type="transmembrane region" description="Helical" evidence="1">
    <location>
        <begin position="21"/>
        <end position="41"/>
    </location>
</feature>
<reference evidence="2" key="2">
    <citation type="journal article" date="2015" name="Fish Shellfish Immunol.">
        <title>Early steps in the European eel (Anguilla anguilla)-Vibrio vulnificus interaction in the gills: Role of the RtxA13 toxin.</title>
        <authorList>
            <person name="Callol A."/>
            <person name="Pajuelo D."/>
            <person name="Ebbesson L."/>
            <person name="Teles M."/>
            <person name="MacKenzie S."/>
            <person name="Amaro C."/>
        </authorList>
    </citation>
    <scope>NUCLEOTIDE SEQUENCE</scope>
</reference>
<reference evidence="2" key="1">
    <citation type="submission" date="2014-11" db="EMBL/GenBank/DDBJ databases">
        <authorList>
            <person name="Amaro Gonzalez C."/>
        </authorList>
    </citation>
    <scope>NUCLEOTIDE SEQUENCE</scope>
</reference>
<protein>
    <submittedName>
        <fullName evidence="2">Uncharacterized protein</fullName>
    </submittedName>
</protein>
<dbReference type="EMBL" id="GBXM01036663">
    <property type="protein sequence ID" value="JAH71914.1"/>
    <property type="molecule type" value="Transcribed_RNA"/>
</dbReference>
<keyword evidence="1" id="KW-0812">Transmembrane</keyword>
<keyword evidence="1" id="KW-0472">Membrane</keyword>
<accession>A0A0E9V1A6</accession>